<dbReference type="RefSeq" id="WP_073316522.1">
    <property type="nucleotide sequence ID" value="NZ_FQYP01000005.1"/>
</dbReference>
<proteinExistence type="inferred from homology"/>
<organism evidence="3 4">
    <name type="scientific">Aquimarina spongiae</name>
    <dbReference type="NCBI Taxonomy" id="570521"/>
    <lineage>
        <taxon>Bacteria</taxon>
        <taxon>Pseudomonadati</taxon>
        <taxon>Bacteroidota</taxon>
        <taxon>Flavobacteriia</taxon>
        <taxon>Flavobacteriales</taxon>
        <taxon>Flavobacteriaceae</taxon>
        <taxon>Aquimarina</taxon>
    </lineage>
</organism>
<evidence type="ECO:0000256" key="1">
    <source>
        <dbReference type="ARBA" id="ARBA00007198"/>
    </source>
</evidence>
<dbReference type="InterPro" id="IPR006660">
    <property type="entry name" value="Arsenate_reductase-like"/>
</dbReference>
<dbReference type="PROSITE" id="PS51353">
    <property type="entry name" value="ARSC"/>
    <property type="match status" value="1"/>
</dbReference>
<evidence type="ECO:0000313" key="3">
    <source>
        <dbReference type="EMBL" id="SHJ10674.1"/>
    </source>
</evidence>
<sequence>MGIFSTDNKQLTLIYNSNTSIGKQTYAYITESKKKVRSIDTAKTKVTATQWVEIADELNVEIKKLVNRKHPDFTEIYADDIHLNDHDWLKVLETHPHLVQFSILIQNTEFHLLHTPADFLKFMAPDSAGVPKNPEK</sequence>
<dbReference type="STRING" id="570521.SAMN04488508_105335"/>
<comment type="similarity">
    <text evidence="1 2">Belongs to the ArsC family.</text>
</comment>
<dbReference type="Gene3D" id="3.40.30.10">
    <property type="entry name" value="Glutaredoxin"/>
    <property type="match status" value="1"/>
</dbReference>
<dbReference type="OrthoDB" id="1434620at2"/>
<evidence type="ECO:0000313" key="4">
    <source>
        <dbReference type="Proteomes" id="UP000184432"/>
    </source>
</evidence>
<reference evidence="4" key="1">
    <citation type="submission" date="2016-11" db="EMBL/GenBank/DDBJ databases">
        <authorList>
            <person name="Varghese N."/>
            <person name="Submissions S."/>
        </authorList>
    </citation>
    <scope>NUCLEOTIDE SEQUENCE [LARGE SCALE GENOMIC DNA]</scope>
    <source>
        <strain evidence="4">DSM 22623</strain>
    </source>
</reference>
<name>A0A1M6GL55_9FLAO</name>
<protein>
    <submittedName>
        <fullName evidence="3">Arsenate reductase, glutaredoxin family</fullName>
    </submittedName>
</protein>
<keyword evidence="4" id="KW-1185">Reference proteome</keyword>
<dbReference type="EMBL" id="FQYP01000005">
    <property type="protein sequence ID" value="SHJ10674.1"/>
    <property type="molecule type" value="Genomic_DNA"/>
</dbReference>
<dbReference type="Proteomes" id="UP000184432">
    <property type="component" value="Unassembled WGS sequence"/>
</dbReference>
<dbReference type="SUPFAM" id="SSF52833">
    <property type="entry name" value="Thioredoxin-like"/>
    <property type="match status" value="1"/>
</dbReference>
<dbReference type="AlphaFoldDB" id="A0A1M6GL55"/>
<accession>A0A1M6GL55</accession>
<gene>
    <name evidence="3" type="ORF">SAMN04488508_105335</name>
</gene>
<evidence type="ECO:0000256" key="2">
    <source>
        <dbReference type="PROSITE-ProRule" id="PRU01282"/>
    </source>
</evidence>
<dbReference type="InterPro" id="IPR036249">
    <property type="entry name" value="Thioredoxin-like_sf"/>
</dbReference>